<keyword evidence="3" id="KW-1185">Reference proteome</keyword>
<dbReference type="InterPro" id="IPR019734">
    <property type="entry name" value="TPR_rpt"/>
</dbReference>
<protein>
    <submittedName>
        <fullName evidence="2">TPR-like protein</fullName>
    </submittedName>
</protein>
<reference evidence="2 3" key="1">
    <citation type="submission" date="2018-06" db="EMBL/GenBank/DDBJ databases">
        <title>A transcriptomic atlas of mushroom development highlights an independent origin of complex multicellularity.</title>
        <authorList>
            <consortium name="DOE Joint Genome Institute"/>
            <person name="Krizsan K."/>
            <person name="Almasi E."/>
            <person name="Merenyi Z."/>
            <person name="Sahu N."/>
            <person name="Viragh M."/>
            <person name="Koszo T."/>
            <person name="Mondo S."/>
            <person name="Kiss B."/>
            <person name="Balint B."/>
            <person name="Kues U."/>
            <person name="Barry K."/>
            <person name="Hegedus J.C."/>
            <person name="Henrissat B."/>
            <person name="Johnson J."/>
            <person name="Lipzen A."/>
            <person name="Ohm R."/>
            <person name="Nagy I."/>
            <person name="Pangilinan J."/>
            <person name="Yan J."/>
            <person name="Xiong Y."/>
            <person name="Grigoriev I.V."/>
            <person name="Hibbett D.S."/>
            <person name="Nagy L.G."/>
        </authorList>
    </citation>
    <scope>NUCLEOTIDE SEQUENCE [LARGE SCALE GENOMIC DNA]</scope>
    <source>
        <strain evidence="2 3">SZMC22713</strain>
    </source>
</reference>
<dbReference type="InterPro" id="IPR052769">
    <property type="entry name" value="TPR_domain_protein"/>
</dbReference>
<feature type="compositionally biased region" description="Polar residues" evidence="1">
    <location>
        <begin position="1"/>
        <end position="13"/>
    </location>
</feature>
<dbReference type="Gene3D" id="1.25.40.10">
    <property type="entry name" value="Tetratricopeptide repeat domain"/>
    <property type="match status" value="1"/>
</dbReference>
<dbReference type="AlphaFoldDB" id="A0A4Y7QM92"/>
<dbReference type="OrthoDB" id="1872379at2759"/>
<dbReference type="EMBL" id="ML170157">
    <property type="protein sequence ID" value="TDL28361.1"/>
    <property type="molecule type" value="Genomic_DNA"/>
</dbReference>
<dbReference type="STRING" id="50990.A0A4Y7QM92"/>
<evidence type="ECO:0000313" key="2">
    <source>
        <dbReference type="EMBL" id="TDL28361.1"/>
    </source>
</evidence>
<gene>
    <name evidence="2" type="ORF">BD410DRAFT_780862</name>
</gene>
<evidence type="ECO:0000313" key="3">
    <source>
        <dbReference type="Proteomes" id="UP000294933"/>
    </source>
</evidence>
<feature type="compositionally biased region" description="Basic and acidic residues" evidence="1">
    <location>
        <begin position="14"/>
        <end position="25"/>
    </location>
</feature>
<dbReference type="Proteomes" id="UP000294933">
    <property type="component" value="Unassembled WGS sequence"/>
</dbReference>
<evidence type="ECO:0000256" key="1">
    <source>
        <dbReference type="SAM" id="MobiDB-lite"/>
    </source>
</evidence>
<name>A0A4Y7QM92_9AGAM</name>
<dbReference type="SMART" id="SM00028">
    <property type="entry name" value="TPR"/>
    <property type="match status" value="2"/>
</dbReference>
<accession>A0A4Y7QM92</accession>
<feature type="region of interest" description="Disordered" evidence="1">
    <location>
        <begin position="62"/>
        <end position="93"/>
    </location>
</feature>
<organism evidence="2 3">
    <name type="scientific">Rickenella mellea</name>
    <dbReference type="NCBI Taxonomy" id="50990"/>
    <lineage>
        <taxon>Eukaryota</taxon>
        <taxon>Fungi</taxon>
        <taxon>Dikarya</taxon>
        <taxon>Basidiomycota</taxon>
        <taxon>Agaricomycotina</taxon>
        <taxon>Agaricomycetes</taxon>
        <taxon>Hymenochaetales</taxon>
        <taxon>Rickenellaceae</taxon>
        <taxon>Rickenella</taxon>
    </lineage>
</organism>
<dbReference type="PANTHER" id="PTHR46014:SF1">
    <property type="entry name" value="TETRATRICOPEPTIDE REPEAT PROTEIN 1"/>
    <property type="match status" value="1"/>
</dbReference>
<dbReference type="PANTHER" id="PTHR46014">
    <property type="entry name" value="TETRATRICOPEPTIDE REPEAT PROTEIN 1"/>
    <property type="match status" value="1"/>
</dbReference>
<dbReference type="InterPro" id="IPR011990">
    <property type="entry name" value="TPR-like_helical_dom_sf"/>
</dbReference>
<proteinExistence type="predicted"/>
<feature type="region of interest" description="Disordered" evidence="1">
    <location>
        <begin position="1"/>
        <end position="25"/>
    </location>
</feature>
<sequence length="248" mass="27293">MASSASQQATQVGDSREQEEAHIKGCLRDSEALKVDGTDLFRSQKWSEALATYRAALGRLPKRVIPPPNLDPDSESDDENGERQRTEPTNDELLEPLPLSDVELELAKARAILNANIGACHVKMNEHSDAVKACTEALVDDPRYVKALQRRATSNENLSTWASLSSAQEDYQTLLKILPPDSPQIRPTKRALDSVKPRAEAAQKRETAEMLDKLKGLGNSILGNFGLSTDNFKFEPNGQGGYSMNFSK</sequence>
<dbReference type="VEuPathDB" id="FungiDB:BD410DRAFT_780862"/>
<dbReference type="SUPFAM" id="SSF48452">
    <property type="entry name" value="TPR-like"/>
    <property type="match status" value="1"/>
</dbReference>